<evidence type="ECO:0000256" key="5">
    <source>
        <dbReference type="ARBA" id="ARBA00022519"/>
    </source>
</evidence>
<feature type="domain" description="General secretion pathway GspH" evidence="12">
    <location>
        <begin position="48"/>
        <end position="166"/>
    </location>
</feature>
<evidence type="ECO:0000259" key="12">
    <source>
        <dbReference type="Pfam" id="PF12019"/>
    </source>
</evidence>
<feature type="transmembrane region" description="Helical" evidence="11">
    <location>
        <begin position="12"/>
        <end position="35"/>
    </location>
</feature>
<dbReference type="InterPro" id="IPR045584">
    <property type="entry name" value="Pilin-like"/>
</dbReference>
<evidence type="ECO:0000313" key="14">
    <source>
        <dbReference type="Proteomes" id="UP000323164"/>
    </source>
</evidence>
<comment type="caution">
    <text evidence="13">The sequence shown here is derived from an EMBL/GenBank/DDBJ whole genome shotgun (WGS) entry which is preliminary data.</text>
</comment>
<reference evidence="13 14" key="1">
    <citation type="submission" date="2019-08" db="EMBL/GenBank/DDBJ databases">
        <title>Draft genome sequence of Lysobacter sp. UKS-15.</title>
        <authorList>
            <person name="Im W.-T."/>
        </authorList>
    </citation>
    <scope>NUCLEOTIDE SEQUENCE [LARGE SCALE GENOMIC DNA]</scope>
    <source>
        <strain evidence="13 14">UKS-15</strain>
    </source>
</reference>
<keyword evidence="5" id="KW-0997">Cell inner membrane</keyword>
<evidence type="ECO:0000256" key="3">
    <source>
        <dbReference type="ARBA" id="ARBA00022475"/>
    </source>
</evidence>
<comment type="similarity">
    <text evidence="9">Belongs to the GSP H family.</text>
</comment>
<dbReference type="Proteomes" id="UP000323164">
    <property type="component" value="Unassembled WGS sequence"/>
</dbReference>
<evidence type="ECO:0000256" key="7">
    <source>
        <dbReference type="ARBA" id="ARBA00022989"/>
    </source>
</evidence>
<sequence length="189" mass="19819">MGEAMFRRNRGFSLLELIVTMAVIAIIVGIAVPSFNSMIARSRISAGANQLVAGIQTARLLALRSNARVDLCPSTDGSTCSGSDWRHFAIIMRKGGTPTPQRDVQINGTGIVAVGSPLVSASNKIWFLADGFARTGTSTAPGKGTVSICTTRLSSENARDVQINASRVSVERPTRAGCGSPGEPLDTTL</sequence>
<dbReference type="GO" id="GO:0015627">
    <property type="term" value="C:type II protein secretion system complex"/>
    <property type="evidence" value="ECO:0007669"/>
    <property type="project" value="InterPro"/>
</dbReference>
<dbReference type="EMBL" id="VTRV01000002">
    <property type="protein sequence ID" value="TZF91838.1"/>
    <property type="molecule type" value="Genomic_DNA"/>
</dbReference>
<dbReference type="InterPro" id="IPR022346">
    <property type="entry name" value="T2SS_GspH"/>
</dbReference>
<dbReference type="OrthoDB" id="6039229at2"/>
<evidence type="ECO:0000256" key="1">
    <source>
        <dbReference type="ARBA" id="ARBA00004377"/>
    </source>
</evidence>
<evidence type="ECO:0000256" key="2">
    <source>
        <dbReference type="ARBA" id="ARBA00021549"/>
    </source>
</evidence>
<proteinExistence type="inferred from homology"/>
<dbReference type="GO" id="GO:0015628">
    <property type="term" value="P:protein secretion by the type II secretion system"/>
    <property type="evidence" value="ECO:0007669"/>
    <property type="project" value="InterPro"/>
</dbReference>
<dbReference type="InterPro" id="IPR012902">
    <property type="entry name" value="N_methyl_site"/>
</dbReference>
<keyword evidence="8 11" id="KW-0472">Membrane</keyword>
<dbReference type="Pfam" id="PF07963">
    <property type="entry name" value="N_methyl"/>
    <property type="match status" value="1"/>
</dbReference>
<keyword evidence="4" id="KW-0488">Methylation</keyword>
<protein>
    <recommendedName>
        <fullName evidence="2">Type II secretion system protein H</fullName>
    </recommendedName>
    <alternativeName>
        <fullName evidence="10">General secretion pathway protein H</fullName>
    </alternativeName>
</protein>
<organism evidence="13 14">
    <name type="scientific">Cognatilysobacter lacus</name>
    <dbReference type="NCBI Taxonomy" id="1643323"/>
    <lineage>
        <taxon>Bacteria</taxon>
        <taxon>Pseudomonadati</taxon>
        <taxon>Pseudomonadota</taxon>
        <taxon>Gammaproteobacteria</taxon>
        <taxon>Lysobacterales</taxon>
        <taxon>Lysobacteraceae</taxon>
        <taxon>Cognatilysobacter</taxon>
    </lineage>
</organism>
<keyword evidence="14" id="KW-1185">Reference proteome</keyword>
<dbReference type="Pfam" id="PF12019">
    <property type="entry name" value="GspH"/>
    <property type="match status" value="1"/>
</dbReference>
<evidence type="ECO:0000256" key="8">
    <source>
        <dbReference type="ARBA" id="ARBA00023136"/>
    </source>
</evidence>
<evidence type="ECO:0000256" key="4">
    <source>
        <dbReference type="ARBA" id="ARBA00022481"/>
    </source>
</evidence>
<dbReference type="PROSITE" id="PS00409">
    <property type="entry name" value="PROKAR_NTER_METHYL"/>
    <property type="match status" value="1"/>
</dbReference>
<accession>A0A5D8ZAA1</accession>
<keyword evidence="3" id="KW-1003">Cell membrane</keyword>
<evidence type="ECO:0000256" key="9">
    <source>
        <dbReference type="ARBA" id="ARBA00025772"/>
    </source>
</evidence>
<dbReference type="SUPFAM" id="SSF54523">
    <property type="entry name" value="Pili subunits"/>
    <property type="match status" value="1"/>
</dbReference>
<dbReference type="NCBIfam" id="TIGR02532">
    <property type="entry name" value="IV_pilin_GFxxxE"/>
    <property type="match status" value="1"/>
</dbReference>
<keyword evidence="6 11" id="KW-0812">Transmembrane</keyword>
<evidence type="ECO:0000313" key="13">
    <source>
        <dbReference type="EMBL" id="TZF91838.1"/>
    </source>
</evidence>
<dbReference type="GO" id="GO:0005886">
    <property type="term" value="C:plasma membrane"/>
    <property type="evidence" value="ECO:0007669"/>
    <property type="project" value="UniProtKB-SubCell"/>
</dbReference>
<name>A0A5D8ZAA1_9GAMM</name>
<evidence type="ECO:0000256" key="11">
    <source>
        <dbReference type="SAM" id="Phobius"/>
    </source>
</evidence>
<evidence type="ECO:0000256" key="10">
    <source>
        <dbReference type="ARBA" id="ARBA00030775"/>
    </source>
</evidence>
<keyword evidence="7 11" id="KW-1133">Transmembrane helix</keyword>
<gene>
    <name evidence="13" type="ORF">FW784_00325</name>
</gene>
<dbReference type="Gene3D" id="3.55.40.10">
    <property type="entry name" value="minor pseudopilin epsh domain"/>
    <property type="match status" value="1"/>
</dbReference>
<comment type="subcellular location">
    <subcellularLocation>
        <location evidence="1">Cell inner membrane</location>
        <topology evidence="1">Single-pass membrane protein</topology>
    </subcellularLocation>
</comment>
<evidence type="ECO:0000256" key="6">
    <source>
        <dbReference type="ARBA" id="ARBA00022692"/>
    </source>
</evidence>
<dbReference type="AlphaFoldDB" id="A0A5D8ZAA1"/>